<dbReference type="Pfam" id="PF00425">
    <property type="entry name" value="Chorismate_bind"/>
    <property type="match status" value="1"/>
</dbReference>
<dbReference type="PANTHER" id="PTHR11236">
    <property type="entry name" value="AMINOBENZOATE/ANTHRANILATE SYNTHASE"/>
    <property type="match status" value="1"/>
</dbReference>
<keyword evidence="3" id="KW-1185">Reference proteome</keyword>
<dbReference type="OrthoDB" id="9803598at2"/>
<name>A0A2S4ZZ42_9SPHI</name>
<dbReference type="PANTHER" id="PTHR11236:SF9">
    <property type="entry name" value="ANTHRANILATE SYNTHASE COMPONENT 1"/>
    <property type="match status" value="1"/>
</dbReference>
<evidence type="ECO:0000313" key="3">
    <source>
        <dbReference type="Proteomes" id="UP000236893"/>
    </source>
</evidence>
<comment type="caution">
    <text evidence="2">The sequence shown here is derived from an EMBL/GenBank/DDBJ whole genome shotgun (WGS) entry which is preliminary data.</text>
</comment>
<dbReference type="AlphaFoldDB" id="A0A2S4ZZ42"/>
<dbReference type="InterPro" id="IPR019999">
    <property type="entry name" value="Anth_synth_I-like"/>
</dbReference>
<organism evidence="2 3">
    <name type="scientific">Solitalea longa</name>
    <dbReference type="NCBI Taxonomy" id="2079460"/>
    <lineage>
        <taxon>Bacteria</taxon>
        <taxon>Pseudomonadati</taxon>
        <taxon>Bacteroidota</taxon>
        <taxon>Sphingobacteriia</taxon>
        <taxon>Sphingobacteriales</taxon>
        <taxon>Sphingobacteriaceae</taxon>
        <taxon>Solitalea</taxon>
    </lineage>
</organism>
<protein>
    <submittedName>
        <fullName evidence="2">Aminodeoxychorismate synthase component I</fullName>
    </submittedName>
</protein>
<dbReference type="EMBL" id="PQVF01000012">
    <property type="protein sequence ID" value="POY35267.1"/>
    <property type="molecule type" value="Genomic_DNA"/>
</dbReference>
<gene>
    <name evidence="2" type="ORF">C3K47_15910</name>
</gene>
<proteinExistence type="predicted"/>
<dbReference type="InterPro" id="IPR005801">
    <property type="entry name" value="ADC_synthase"/>
</dbReference>
<dbReference type="InterPro" id="IPR015890">
    <property type="entry name" value="Chorismate_C"/>
</dbReference>
<dbReference type="GO" id="GO:0000162">
    <property type="term" value="P:L-tryptophan biosynthetic process"/>
    <property type="evidence" value="ECO:0007669"/>
    <property type="project" value="TreeGrafter"/>
</dbReference>
<dbReference type="Gene3D" id="3.60.120.10">
    <property type="entry name" value="Anthranilate synthase"/>
    <property type="match status" value="1"/>
</dbReference>
<evidence type="ECO:0000259" key="1">
    <source>
        <dbReference type="Pfam" id="PF00425"/>
    </source>
</evidence>
<dbReference type="RefSeq" id="WP_103790153.1">
    <property type="nucleotide sequence ID" value="NZ_PQVF01000012.1"/>
</dbReference>
<dbReference type="Proteomes" id="UP000236893">
    <property type="component" value="Unassembled WGS sequence"/>
</dbReference>
<accession>A0A2S4ZZ42</accession>
<dbReference type="SUPFAM" id="SSF56322">
    <property type="entry name" value="ADC synthase"/>
    <property type="match status" value="1"/>
</dbReference>
<feature type="domain" description="Chorismate-utilising enzyme C-terminal" evidence="1">
    <location>
        <begin position="157"/>
        <end position="413"/>
    </location>
</feature>
<dbReference type="PRINTS" id="PR00095">
    <property type="entry name" value="ANTSNTHASEI"/>
</dbReference>
<sequence>MFKTENINLFKEKALYWASSFNACCYLDSNNYKDAYGSYDCIIAAGSKEDLTAGTEPYFTTLKKFHQSHPQWLFGFFSYDLKNQLEDLRSENPDHLNFPLAYFFAPTFIIRIKGNSVEFISNDNTISEEKLWQTINNIESKPLTTFSNSSITPRINKQTYLAKVEKIKEHILRGDIYELNFCQEFYAEEASIDPIDTWMKLNKRSPMPFSSFFKLNQKFILCASPERFLVKKEQKIYSQPIKGTAPTSNNPEENERLKTALKNDLKEQAENVMIVDLVRNDLTRCAEPASVKVDELFGIYSFKQVHQMISTVSATLNHKLHFTDAIKYCFPMGSMTGAPKIRAMEIIEDLEESNRGVYSGALGYITPFGNFDFNVVIRSILYDQQSKYLSFQVGGAITYQSVAEKEYNECLLKAKAILETLGVSLYSE</sequence>
<evidence type="ECO:0000313" key="2">
    <source>
        <dbReference type="EMBL" id="POY35267.1"/>
    </source>
</evidence>
<reference evidence="2 3" key="1">
    <citation type="submission" date="2018-01" db="EMBL/GenBank/DDBJ databases">
        <authorList>
            <person name="Gaut B.S."/>
            <person name="Morton B.R."/>
            <person name="Clegg M.T."/>
            <person name="Duvall M.R."/>
        </authorList>
    </citation>
    <scope>NUCLEOTIDE SEQUENCE [LARGE SCALE GENOMIC DNA]</scope>
    <source>
        <strain evidence="2 3">HR-AV</strain>
    </source>
</reference>